<dbReference type="GO" id="GO:0006351">
    <property type="term" value="P:DNA-templated transcription"/>
    <property type="evidence" value="ECO:0007669"/>
    <property type="project" value="TreeGrafter"/>
</dbReference>
<dbReference type="Gene3D" id="3.40.190.10">
    <property type="entry name" value="Periplasmic binding protein-like II"/>
    <property type="match status" value="2"/>
</dbReference>
<name>D5RN24_9PROT</name>
<dbReference type="PANTHER" id="PTHR30537">
    <property type="entry name" value="HTH-TYPE TRANSCRIPTIONAL REGULATOR"/>
    <property type="match status" value="1"/>
</dbReference>
<dbReference type="InterPro" id="IPR036390">
    <property type="entry name" value="WH_DNA-bd_sf"/>
</dbReference>
<proteinExistence type="inferred from homology"/>
<dbReference type="PANTHER" id="PTHR30537:SF74">
    <property type="entry name" value="HTH-TYPE TRANSCRIPTIONAL REGULATOR TRPI"/>
    <property type="match status" value="1"/>
</dbReference>
<dbReference type="GO" id="GO:0043565">
    <property type="term" value="F:sequence-specific DNA binding"/>
    <property type="evidence" value="ECO:0007669"/>
    <property type="project" value="TreeGrafter"/>
</dbReference>
<evidence type="ECO:0000259" key="5">
    <source>
        <dbReference type="PROSITE" id="PS50931"/>
    </source>
</evidence>
<dbReference type="FunFam" id="1.10.10.10:FF:000038">
    <property type="entry name" value="Glycine cleavage system transcriptional activator"/>
    <property type="match status" value="1"/>
</dbReference>
<dbReference type="InterPro" id="IPR005119">
    <property type="entry name" value="LysR_subst-bd"/>
</dbReference>
<dbReference type="GO" id="GO:0003700">
    <property type="term" value="F:DNA-binding transcription factor activity"/>
    <property type="evidence" value="ECO:0007669"/>
    <property type="project" value="InterPro"/>
</dbReference>
<dbReference type="PROSITE" id="PS50931">
    <property type="entry name" value="HTH_LYSR"/>
    <property type="match status" value="1"/>
</dbReference>
<gene>
    <name evidence="6" type="primary">gcvA</name>
    <name evidence="6" type="ORF">HMPREF0731_2485</name>
</gene>
<accession>D5RN24</accession>
<dbReference type="SUPFAM" id="SSF53850">
    <property type="entry name" value="Periplasmic binding protein-like II"/>
    <property type="match status" value="1"/>
</dbReference>
<evidence type="ECO:0000256" key="2">
    <source>
        <dbReference type="ARBA" id="ARBA00023015"/>
    </source>
</evidence>
<evidence type="ECO:0000313" key="6">
    <source>
        <dbReference type="EMBL" id="EFH11291.1"/>
    </source>
</evidence>
<keyword evidence="7" id="KW-1185">Reference proteome</keyword>
<evidence type="ECO:0000313" key="7">
    <source>
        <dbReference type="Proteomes" id="UP000005324"/>
    </source>
</evidence>
<protein>
    <submittedName>
        <fullName evidence="6">LysR substrate binding domain protein</fullName>
    </submittedName>
</protein>
<keyword evidence="2" id="KW-0805">Transcription regulation</keyword>
<dbReference type="Gene3D" id="1.10.10.10">
    <property type="entry name" value="Winged helix-like DNA-binding domain superfamily/Winged helix DNA-binding domain"/>
    <property type="match status" value="1"/>
</dbReference>
<dbReference type="Pfam" id="PF00126">
    <property type="entry name" value="HTH_1"/>
    <property type="match status" value="1"/>
</dbReference>
<comment type="caution">
    <text evidence="6">The sequence shown here is derived from an EMBL/GenBank/DDBJ whole genome shotgun (WGS) entry which is preliminary data.</text>
</comment>
<dbReference type="InterPro" id="IPR058163">
    <property type="entry name" value="LysR-type_TF_proteobact-type"/>
</dbReference>
<dbReference type="Proteomes" id="UP000005324">
    <property type="component" value="Unassembled WGS sequence"/>
</dbReference>
<dbReference type="HOGENOM" id="CLU_039613_37_0_5"/>
<reference evidence="6 7" key="1">
    <citation type="submission" date="2010-04" db="EMBL/GenBank/DDBJ databases">
        <authorList>
            <person name="Qin X."/>
            <person name="Bachman B."/>
            <person name="Battles P."/>
            <person name="Bell A."/>
            <person name="Bess C."/>
            <person name="Bickham C."/>
            <person name="Chaboub L."/>
            <person name="Chen D."/>
            <person name="Coyle M."/>
            <person name="Deiros D.R."/>
            <person name="Dinh H."/>
            <person name="Forbes L."/>
            <person name="Fowler G."/>
            <person name="Francisco L."/>
            <person name="Fu Q."/>
            <person name="Gubbala S."/>
            <person name="Hale W."/>
            <person name="Han Y."/>
            <person name="Hemphill L."/>
            <person name="Highlander S.K."/>
            <person name="Hirani K."/>
            <person name="Hogues M."/>
            <person name="Jackson L."/>
            <person name="Jakkamsetti A."/>
            <person name="Javaid M."/>
            <person name="Jiang H."/>
            <person name="Korchina V."/>
            <person name="Kovar C."/>
            <person name="Lara F."/>
            <person name="Lee S."/>
            <person name="Mata R."/>
            <person name="Mathew T."/>
            <person name="Moen C."/>
            <person name="Morales K."/>
            <person name="Munidasa M."/>
            <person name="Nazareth L."/>
            <person name="Ngo R."/>
            <person name="Nguyen L."/>
            <person name="Okwuonu G."/>
            <person name="Ongeri F."/>
            <person name="Patil S."/>
            <person name="Petrosino J."/>
            <person name="Pham C."/>
            <person name="Pham P."/>
            <person name="Pu L.-L."/>
            <person name="Puazo M."/>
            <person name="Raj R."/>
            <person name="Reid J."/>
            <person name="Rouhana J."/>
            <person name="Saada N."/>
            <person name="Shang Y."/>
            <person name="Simmons D."/>
            <person name="Thornton R."/>
            <person name="Warren J."/>
            <person name="Weissenberger G."/>
            <person name="Zhang J."/>
            <person name="Zhang L."/>
            <person name="Zhou C."/>
            <person name="Zhu D."/>
            <person name="Muzny D."/>
            <person name="Worley K."/>
            <person name="Gibbs R."/>
        </authorList>
    </citation>
    <scope>NUCLEOTIDE SEQUENCE [LARGE SCALE GENOMIC DNA]</scope>
    <source>
        <strain evidence="6 7">ATCC 49957</strain>
    </source>
</reference>
<keyword evidence="4" id="KW-0804">Transcription</keyword>
<evidence type="ECO:0000256" key="4">
    <source>
        <dbReference type="ARBA" id="ARBA00023163"/>
    </source>
</evidence>
<evidence type="ECO:0000256" key="3">
    <source>
        <dbReference type="ARBA" id="ARBA00023125"/>
    </source>
</evidence>
<sequence>MAKAIIPELSCRHHSGAVPGRQPNFPPAMDALGSCMARRTLPPLNALRGFDAAARHLSFSLAAAELGLTQGAVSRQVRALEEWLGQPLFRRLTRRVELTEAGRALARLAAETLGALEEGATRLRGGAARQRLVLGALPSITSAWLMPRLDRFARRHPELELRLLSSIEPAVLAPGVLDLAIRVGKLPGRRYQPGAPRVELQMVAGWEGVVAEPLFPDVLVPVCRRDLLPGGRPLAAAALAQLPLLHTTTRPHAWPDWLRAQGVKRIPDPGAGPGFGHFFMALEAARRGEGVALLPDILLPPLAEGGAPEGLVRASTARIGSAGDYALLLPAARLAEPGLAALRAWLLEEAAAMRAAA</sequence>
<dbReference type="Pfam" id="PF03466">
    <property type="entry name" value="LysR_substrate"/>
    <property type="match status" value="1"/>
</dbReference>
<dbReference type="PRINTS" id="PR00039">
    <property type="entry name" value="HTHLYSR"/>
</dbReference>
<comment type="similarity">
    <text evidence="1">Belongs to the LysR transcriptional regulatory family.</text>
</comment>
<dbReference type="AlphaFoldDB" id="D5RN24"/>
<dbReference type="EMBL" id="ADVL01000426">
    <property type="protein sequence ID" value="EFH11291.1"/>
    <property type="molecule type" value="Genomic_DNA"/>
</dbReference>
<dbReference type="InterPro" id="IPR036388">
    <property type="entry name" value="WH-like_DNA-bd_sf"/>
</dbReference>
<feature type="domain" description="HTH lysR-type" evidence="5">
    <location>
        <begin position="42"/>
        <end position="99"/>
    </location>
</feature>
<organism evidence="6 7">
    <name type="scientific">Pseudoroseomonas cervicalis ATCC 49957</name>
    <dbReference type="NCBI Taxonomy" id="525371"/>
    <lineage>
        <taxon>Bacteria</taxon>
        <taxon>Pseudomonadati</taxon>
        <taxon>Pseudomonadota</taxon>
        <taxon>Alphaproteobacteria</taxon>
        <taxon>Acetobacterales</taxon>
        <taxon>Roseomonadaceae</taxon>
        <taxon>Roseomonas</taxon>
    </lineage>
</organism>
<evidence type="ECO:0000256" key="1">
    <source>
        <dbReference type="ARBA" id="ARBA00009437"/>
    </source>
</evidence>
<keyword evidence="3" id="KW-0238">DNA-binding</keyword>
<dbReference type="InterPro" id="IPR000847">
    <property type="entry name" value="LysR_HTH_N"/>
</dbReference>
<dbReference type="SUPFAM" id="SSF46785">
    <property type="entry name" value="Winged helix' DNA-binding domain"/>
    <property type="match status" value="1"/>
</dbReference>